<gene>
    <name evidence="3" type="ORF">LSCM1_05588</name>
</gene>
<dbReference type="OrthoDB" id="264247at2759"/>
<feature type="compositionally biased region" description="Polar residues" evidence="1">
    <location>
        <begin position="102"/>
        <end position="114"/>
    </location>
</feature>
<dbReference type="GeneID" id="92515548"/>
<feature type="compositionally biased region" description="Low complexity" evidence="1">
    <location>
        <begin position="274"/>
        <end position="283"/>
    </location>
</feature>
<dbReference type="AlphaFoldDB" id="A0A836KN54"/>
<dbReference type="KEGG" id="lmat:92515548"/>
<feature type="region of interest" description="Disordered" evidence="1">
    <location>
        <begin position="334"/>
        <end position="404"/>
    </location>
</feature>
<dbReference type="RefSeq" id="XP_067179671.1">
    <property type="nucleotide sequence ID" value="XM_067323036.1"/>
</dbReference>
<reference evidence="3 4" key="1">
    <citation type="submission" date="2021-03" db="EMBL/GenBank/DDBJ databases">
        <title>Leishmania (Mundinia) martiniquensis Genome sequencing and assembly.</title>
        <authorList>
            <person name="Almutairi H."/>
            <person name="Gatherer D."/>
        </authorList>
    </citation>
    <scope>NUCLEOTIDE SEQUENCE [LARGE SCALE GENOMIC DNA]</scope>
    <source>
        <strain evidence="3">LSCM1</strain>
    </source>
</reference>
<dbReference type="EMBL" id="JAFEUZ010000017">
    <property type="protein sequence ID" value="KAG5481564.1"/>
    <property type="molecule type" value="Genomic_DNA"/>
</dbReference>
<dbReference type="Proteomes" id="UP000673552">
    <property type="component" value="Chromosome 17"/>
</dbReference>
<keyword evidence="2" id="KW-1133">Transmembrane helix</keyword>
<feature type="compositionally biased region" description="Polar residues" evidence="1">
    <location>
        <begin position="393"/>
        <end position="404"/>
    </location>
</feature>
<feature type="compositionally biased region" description="Polar residues" evidence="1">
    <location>
        <begin position="217"/>
        <end position="227"/>
    </location>
</feature>
<feature type="region of interest" description="Disordered" evidence="1">
    <location>
        <begin position="1"/>
        <end position="195"/>
    </location>
</feature>
<protein>
    <submittedName>
        <fullName evidence="3">Uncharacterized protein</fullName>
    </submittedName>
</protein>
<feature type="compositionally biased region" description="Low complexity" evidence="1">
    <location>
        <begin position="168"/>
        <end position="178"/>
    </location>
</feature>
<feature type="transmembrane region" description="Helical" evidence="2">
    <location>
        <begin position="665"/>
        <end position="687"/>
    </location>
</feature>
<feature type="compositionally biased region" description="Polar residues" evidence="1">
    <location>
        <begin position="21"/>
        <end position="31"/>
    </location>
</feature>
<feature type="region of interest" description="Disordered" evidence="1">
    <location>
        <begin position="217"/>
        <end position="283"/>
    </location>
</feature>
<proteinExistence type="predicted"/>
<keyword evidence="4" id="KW-1185">Reference proteome</keyword>
<feature type="compositionally biased region" description="Basic and acidic residues" evidence="1">
    <location>
        <begin position="148"/>
        <end position="157"/>
    </location>
</feature>
<name>A0A836KN54_9TRYP</name>
<feature type="transmembrane region" description="Helical" evidence="2">
    <location>
        <begin position="699"/>
        <end position="718"/>
    </location>
</feature>
<evidence type="ECO:0000313" key="4">
    <source>
        <dbReference type="Proteomes" id="UP000673552"/>
    </source>
</evidence>
<sequence>MNANYADAAAPGEGPRHVGAQSAQLNTTSTAVGRPPASALLPRAVPASPLLPATRATAHSPGMNREPGLLPQFGQGDCHDGREREADSGGSSSGALSAATAQQMQRSTGGSVLNQHLRGGFSDSSKRAVQTSPADRTPPQDFVNSPDGGRHPYRSPDPDAALSFRSDPASASSAAGPVAGPPVAPSAQTSLAERGAASTPAATFNALLSRLSILSTPATHATSSTDTCTHRDRAGEDASPAAPAVDFRWLPATPPHKQERPRQQPCASGQQSPAQNACAGAQAALATPSQRQLSKTLFHALQQEQRTDHLLTLSEGVNPAVLRMTDHRVIEDARLATVPRLQERRAEPPSRGAEASGGDGRGSADTHPPLQEENTNAESAEGPGPHGVAHGTPDSTAISPARDVSSTDLAVLRRARIATVEERRVRLLFHSRPRLRLTTRPLVVANAVLDRPGWEQPLCYPPLCIPCMRSTLYSVPLSAVTRTSWEPDFFESSQPSVAFSDSRLSVLPVEHAPRGLSGAARFGSRALAALPSTPAFYHVPIRSSPRGQSASQNLHSDSEVLHRAPAALANPLSRLSARFTASLPAVVLIPGSETADLPLRLTQNCGHLLYRCFCVRCAIASQAQALQTDAEMRGAKTAPFPCCAWLGVESRSRSDILCILCLLDLLTLGAPFGCCCYHGLGTALFGWHLRYMLRARYRIFAWTSIDLLIMCCIPGLAVDQQGAELLLNGTPESIVGLQFMT</sequence>
<evidence type="ECO:0000313" key="3">
    <source>
        <dbReference type="EMBL" id="KAG5481564.1"/>
    </source>
</evidence>
<keyword evidence="2" id="KW-0812">Transmembrane</keyword>
<feature type="compositionally biased region" description="Basic and acidic residues" evidence="1">
    <location>
        <begin position="77"/>
        <end position="87"/>
    </location>
</feature>
<evidence type="ECO:0000256" key="1">
    <source>
        <dbReference type="SAM" id="MobiDB-lite"/>
    </source>
</evidence>
<keyword evidence="2" id="KW-0472">Membrane</keyword>
<evidence type="ECO:0000256" key="2">
    <source>
        <dbReference type="SAM" id="Phobius"/>
    </source>
</evidence>
<feature type="compositionally biased region" description="Low complexity" evidence="1">
    <location>
        <begin position="88"/>
        <end position="101"/>
    </location>
</feature>
<accession>A0A836KN54</accession>
<organism evidence="3 4">
    <name type="scientific">Leishmania martiniquensis</name>
    <dbReference type="NCBI Taxonomy" id="1580590"/>
    <lineage>
        <taxon>Eukaryota</taxon>
        <taxon>Discoba</taxon>
        <taxon>Euglenozoa</taxon>
        <taxon>Kinetoplastea</taxon>
        <taxon>Metakinetoplastina</taxon>
        <taxon>Trypanosomatida</taxon>
        <taxon>Trypanosomatidae</taxon>
        <taxon>Leishmaniinae</taxon>
        <taxon>Leishmania</taxon>
    </lineage>
</organism>
<comment type="caution">
    <text evidence="3">The sequence shown here is derived from an EMBL/GenBank/DDBJ whole genome shotgun (WGS) entry which is preliminary data.</text>
</comment>